<sequence>MNRHRPSDRASIGGEPMDNSFQPARLRGAIMTSGLITLGSLSACGGGSSAPGAGVAVAPAIGLTTAERYIASVGGNGPAHGGVAAGDMNGDGYPDVVVTDSIGNAVAVLLNAGDGSLLAAERYLAGVQPVAVVVEDLSGDGVLDVAVTNARSDDVQVYHGLGDGTITLTESHAAGLGPTDLAAADVDGDGDLDLLSYWGDVTILLNNGQGQFTPGAPLLTGEALGAIAIGMEVADFDDDGAVDVAITDWPRGPVRSRVEIFYGAGDASFVSGAGPFEISGATEAMRTADINCDGRQDLMIPIAGGSLAVAYGQADGRLAEPVEFETDSGSNAVLFSDFDRDGRLDLAVSYFNGYAGLFYDVCSQDFTTFVEHDTVETSEAMVSPDLNLDGFPDLVVGTWYQPQIAVLLSGPSDDDS</sequence>
<evidence type="ECO:0008006" key="5">
    <source>
        <dbReference type="Google" id="ProtNLM"/>
    </source>
</evidence>
<organism evidence="3 4">
    <name type="scientific">Abyssibacter profundi</name>
    <dbReference type="NCBI Taxonomy" id="2182787"/>
    <lineage>
        <taxon>Bacteria</taxon>
        <taxon>Pseudomonadati</taxon>
        <taxon>Pseudomonadota</taxon>
        <taxon>Gammaproteobacteria</taxon>
        <taxon>Chromatiales</taxon>
        <taxon>Oceanococcaceae</taxon>
        <taxon>Abyssibacter</taxon>
    </lineage>
</organism>
<evidence type="ECO:0000256" key="1">
    <source>
        <dbReference type="ARBA" id="ARBA00022729"/>
    </source>
</evidence>
<evidence type="ECO:0000313" key="3">
    <source>
        <dbReference type="EMBL" id="PWN56249.1"/>
    </source>
</evidence>
<name>A0A363ULE3_9GAMM</name>
<dbReference type="InterPro" id="IPR028994">
    <property type="entry name" value="Integrin_alpha_N"/>
</dbReference>
<evidence type="ECO:0000313" key="4">
    <source>
        <dbReference type="Proteomes" id="UP000251800"/>
    </source>
</evidence>
<accession>A0A363ULE3</accession>
<comment type="caution">
    <text evidence="3">The sequence shown here is derived from an EMBL/GenBank/DDBJ whole genome shotgun (WGS) entry which is preliminary data.</text>
</comment>
<dbReference type="EMBL" id="QEQK01000006">
    <property type="protein sequence ID" value="PWN56249.1"/>
    <property type="molecule type" value="Genomic_DNA"/>
</dbReference>
<dbReference type="PANTHER" id="PTHR46580:SF2">
    <property type="entry name" value="MAM DOMAIN-CONTAINING PROTEIN"/>
    <property type="match status" value="1"/>
</dbReference>
<gene>
    <name evidence="3" type="ORF">DEH80_08235</name>
</gene>
<dbReference type="AlphaFoldDB" id="A0A363ULE3"/>
<dbReference type="Pfam" id="PF13517">
    <property type="entry name" value="FG-GAP_3"/>
    <property type="match status" value="2"/>
</dbReference>
<dbReference type="Proteomes" id="UP000251800">
    <property type="component" value="Unassembled WGS sequence"/>
</dbReference>
<keyword evidence="4" id="KW-1185">Reference proteome</keyword>
<dbReference type="SUPFAM" id="SSF69318">
    <property type="entry name" value="Integrin alpha N-terminal domain"/>
    <property type="match status" value="2"/>
</dbReference>
<proteinExistence type="predicted"/>
<protein>
    <recommendedName>
        <fullName evidence="5">VCBS repeat-containing protein</fullName>
    </recommendedName>
</protein>
<dbReference type="InterPro" id="IPR013517">
    <property type="entry name" value="FG-GAP"/>
</dbReference>
<keyword evidence="1" id="KW-0732">Signal</keyword>
<reference evidence="3 4" key="1">
    <citation type="submission" date="2018-05" db="EMBL/GenBank/DDBJ databases">
        <title>Abyssibacter profundi OUC007T gen. nov., sp. nov, a marine bacterium isolated from seawater of the Mariana Trench.</title>
        <authorList>
            <person name="Zhou S."/>
        </authorList>
    </citation>
    <scope>NUCLEOTIDE SEQUENCE [LARGE SCALE GENOMIC DNA]</scope>
    <source>
        <strain evidence="3 4">OUC007</strain>
    </source>
</reference>
<evidence type="ECO:0000256" key="2">
    <source>
        <dbReference type="SAM" id="MobiDB-lite"/>
    </source>
</evidence>
<feature type="region of interest" description="Disordered" evidence="2">
    <location>
        <begin position="1"/>
        <end position="20"/>
    </location>
</feature>
<dbReference type="OrthoDB" id="5481797at2"/>
<dbReference type="PANTHER" id="PTHR46580">
    <property type="entry name" value="SENSOR KINASE-RELATED"/>
    <property type="match status" value="1"/>
</dbReference>
<dbReference type="Gene3D" id="2.130.10.130">
    <property type="entry name" value="Integrin alpha, N-terminal"/>
    <property type="match status" value="3"/>
</dbReference>